<organism evidence="1 2">
    <name type="scientific">Phaeosphaeria nodorum (strain SN15 / ATCC MYA-4574 / FGSC 10173)</name>
    <name type="common">Glume blotch fungus</name>
    <name type="synonym">Parastagonospora nodorum</name>
    <dbReference type="NCBI Taxonomy" id="321614"/>
    <lineage>
        <taxon>Eukaryota</taxon>
        <taxon>Fungi</taxon>
        <taxon>Dikarya</taxon>
        <taxon>Ascomycota</taxon>
        <taxon>Pezizomycotina</taxon>
        <taxon>Dothideomycetes</taxon>
        <taxon>Pleosporomycetidae</taxon>
        <taxon>Pleosporales</taxon>
        <taxon>Pleosporineae</taxon>
        <taxon>Phaeosphaeriaceae</taxon>
        <taxon>Parastagonospora</taxon>
    </lineage>
</organism>
<protein>
    <submittedName>
        <fullName evidence="1">Uncharacterized protein</fullName>
    </submittedName>
</protein>
<reference evidence="2" key="1">
    <citation type="journal article" date="2021" name="BMC Genomics">
        <title>Chromosome-level genome assembly and manually-curated proteome of model necrotroph Parastagonospora nodorum Sn15 reveals a genome-wide trove of candidate effector homologs, and redundancy of virulence-related functions within an accessory chromosome.</title>
        <authorList>
            <person name="Bertazzoni S."/>
            <person name="Jones D.A.B."/>
            <person name="Phan H.T."/>
            <person name="Tan K.-C."/>
            <person name="Hane J.K."/>
        </authorList>
    </citation>
    <scope>NUCLEOTIDE SEQUENCE [LARGE SCALE GENOMIC DNA]</scope>
    <source>
        <strain evidence="2">SN15 / ATCC MYA-4574 / FGSC 10173)</strain>
    </source>
</reference>
<evidence type="ECO:0000313" key="2">
    <source>
        <dbReference type="Proteomes" id="UP000663193"/>
    </source>
</evidence>
<dbReference type="EMBL" id="CP069038">
    <property type="protein sequence ID" value="QRD03857.1"/>
    <property type="molecule type" value="Genomic_DNA"/>
</dbReference>
<keyword evidence="2" id="KW-1185">Reference proteome</keyword>
<dbReference type="Proteomes" id="UP000663193">
    <property type="component" value="Chromosome 16"/>
</dbReference>
<evidence type="ECO:0000313" key="1">
    <source>
        <dbReference type="EMBL" id="QRD03857.1"/>
    </source>
</evidence>
<dbReference type="VEuPathDB" id="FungiDB:JI435_137240"/>
<accession>A0A7U2FEM6</accession>
<sequence length="88" mass="10192">MYNYRWTCRIRTSPTRTIEDSGIGRHIGSDVRRESLRTDAVKFPQVAGEAERGRSGELGNLRRYFWTPAMKSGVRNFGNNKKSRWEIG</sequence>
<name>A0A7U2FEM6_PHANO</name>
<dbReference type="AlphaFoldDB" id="A0A7U2FEM6"/>
<proteinExistence type="predicted"/>
<gene>
    <name evidence="1" type="ORF">JI435_137240</name>
</gene>